<dbReference type="InterPro" id="IPR011711">
    <property type="entry name" value="GntR_C"/>
</dbReference>
<protein>
    <submittedName>
        <fullName evidence="5">DNA-binding transcriptional regulator, GntR family</fullName>
    </submittedName>
</protein>
<dbReference type="EMBL" id="LT629772">
    <property type="protein sequence ID" value="SDS61361.1"/>
    <property type="molecule type" value="Genomic_DNA"/>
</dbReference>
<evidence type="ECO:0000256" key="1">
    <source>
        <dbReference type="ARBA" id="ARBA00023015"/>
    </source>
</evidence>
<keyword evidence="1" id="KW-0805">Transcription regulation</keyword>
<dbReference type="InterPro" id="IPR008920">
    <property type="entry name" value="TF_FadR/GntR_C"/>
</dbReference>
<evidence type="ECO:0000256" key="3">
    <source>
        <dbReference type="ARBA" id="ARBA00023163"/>
    </source>
</evidence>
<dbReference type="Proteomes" id="UP000199103">
    <property type="component" value="Chromosome I"/>
</dbReference>
<dbReference type="STRING" id="630515.SAMN04489812_2451"/>
<proteinExistence type="predicted"/>
<dbReference type="Pfam" id="PF07729">
    <property type="entry name" value="FCD"/>
    <property type="match status" value="1"/>
</dbReference>
<evidence type="ECO:0000313" key="5">
    <source>
        <dbReference type="EMBL" id="SDS61361.1"/>
    </source>
</evidence>
<dbReference type="PANTHER" id="PTHR43537">
    <property type="entry name" value="TRANSCRIPTIONAL REGULATOR, GNTR FAMILY"/>
    <property type="match status" value="1"/>
</dbReference>
<organism evidence="5 6">
    <name type="scientific">Microlunatus soli</name>
    <dbReference type="NCBI Taxonomy" id="630515"/>
    <lineage>
        <taxon>Bacteria</taxon>
        <taxon>Bacillati</taxon>
        <taxon>Actinomycetota</taxon>
        <taxon>Actinomycetes</taxon>
        <taxon>Propionibacteriales</taxon>
        <taxon>Propionibacteriaceae</taxon>
        <taxon>Microlunatus</taxon>
    </lineage>
</organism>
<dbReference type="SMART" id="SM00895">
    <property type="entry name" value="FCD"/>
    <property type="match status" value="1"/>
</dbReference>
<evidence type="ECO:0000256" key="2">
    <source>
        <dbReference type="ARBA" id="ARBA00023125"/>
    </source>
</evidence>
<dbReference type="InterPro" id="IPR036390">
    <property type="entry name" value="WH_DNA-bd_sf"/>
</dbReference>
<dbReference type="SUPFAM" id="SSF48008">
    <property type="entry name" value="GntR ligand-binding domain-like"/>
    <property type="match status" value="1"/>
</dbReference>
<name>A0A1H1TMS5_9ACTN</name>
<dbReference type="Pfam" id="PF00392">
    <property type="entry name" value="GntR"/>
    <property type="match status" value="1"/>
</dbReference>
<keyword evidence="2 5" id="KW-0238">DNA-binding</keyword>
<dbReference type="Gene3D" id="1.20.120.530">
    <property type="entry name" value="GntR ligand-binding domain-like"/>
    <property type="match status" value="1"/>
</dbReference>
<accession>A0A1H1TMS5</accession>
<dbReference type="InterPro" id="IPR000524">
    <property type="entry name" value="Tscrpt_reg_HTH_GntR"/>
</dbReference>
<dbReference type="RefSeq" id="WP_091525038.1">
    <property type="nucleotide sequence ID" value="NZ_LT629772.1"/>
</dbReference>
<dbReference type="InterPro" id="IPR036388">
    <property type="entry name" value="WH-like_DNA-bd_sf"/>
</dbReference>
<dbReference type="PROSITE" id="PS50949">
    <property type="entry name" value="HTH_GNTR"/>
    <property type="match status" value="1"/>
</dbReference>
<dbReference type="Gene3D" id="1.10.10.10">
    <property type="entry name" value="Winged helix-like DNA-binding domain superfamily/Winged helix DNA-binding domain"/>
    <property type="match status" value="1"/>
</dbReference>
<sequence>MGGVRRAPTGPRARYAFAATGTELADDPLAELTVLVPPHVHADSHAAVAYYLIRDLVVTLELAPGSPLNERILMERLNLGRTPVREALRRLADEGLVAIFPRRGMVVAPIHVHDLSSISEVRIELEGLAAGLAARRRTADDRRVAADLLERLAVGVDPSDPRGLIRLDQQVHHLVHRATHNDYLQNTLAEYLALSLRLWFLGLERVHRLDQAVGEHRDLLTAITAGDADIAAATARAHVTAFWQQITQVL</sequence>
<dbReference type="GO" id="GO:0003677">
    <property type="term" value="F:DNA binding"/>
    <property type="evidence" value="ECO:0007669"/>
    <property type="project" value="UniProtKB-KW"/>
</dbReference>
<evidence type="ECO:0000259" key="4">
    <source>
        <dbReference type="PROSITE" id="PS50949"/>
    </source>
</evidence>
<gene>
    <name evidence="5" type="ORF">SAMN04489812_2451</name>
</gene>
<dbReference type="SUPFAM" id="SSF46785">
    <property type="entry name" value="Winged helix' DNA-binding domain"/>
    <property type="match status" value="1"/>
</dbReference>
<dbReference type="AlphaFoldDB" id="A0A1H1TMS5"/>
<evidence type="ECO:0000313" key="6">
    <source>
        <dbReference type="Proteomes" id="UP000199103"/>
    </source>
</evidence>
<keyword evidence="3" id="KW-0804">Transcription</keyword>
<dbReference type="CDD" id="cd07377">
    <property type="entry name" value="WHTH_GntR"/>
    <property type="match status" value="1"/>
</dbReference>
<keyword evidence="6" id="KW-1185">Reference proteome</keyword>
<dbReference type="OrthoDB" id="3267569at2"/>
<feature type="domain" description="HTH gntR-type" evidence="4">
    <location>
        <begin position="43"/>
        <end position="110"/>
    </location>
</feature>
<reference evidence="5 6" key="1">
    <citation type="submission" date="2016-10" db="EMBL/GenBank/DDBJ databases">
        <authorList>
            <person name="de Groot N.N."/>
        </authorList>
    </citation>
    <scope>NUCLEOTIDE SEQUENCE [LARGE SCALE GENOMIC DNA]</scope>
    <source>
        <strain evidence="5 6">DSM 21800</strain>
    </source>
</reference>
<dbReference type="GO" id="GO:0003700">
    <property type="term" value="F:DNA-binding transcription factor activity"/>
    <property type="evidence" value="ECO:0007669"/>
    <property type="project" value="InterPro"/>
</dbReference>
<dbReference type="PANTHER" id="PTHR43537:SF5">
    <property type="entry name" value="UXU OPERON TRANSCRIPTIONAL REGULATOR"/>
    <property type="match status" value="1"/>
</dbReference>
<dbReference type="SMART" id="SM00345">
    <property type="entry name" value="HTH_GNTR"/>
    <property type="match status" value="1"/>
</dbReference>